<dbReference type="AlphaFoldDB" id="A0A1Y2DJR0"/>
<gene>
    <name evidence="2" type="ORF">BCR38DRAFT_444669</name>
</gene>
<organism evidence="2 3">
    <name type="scientific">Pseudomassariella vexata</name>
    <dbReference type="NCBI Taxonomy" id="1141098"/>
    <lineage>
        <taxon>Eukaryota</taxon>
        <taxon>Fungi</taxon>
        <taxon>Dikarya</taxon>
        <taxon>Ascomycota</taxon>
        <taxon>Pezizomycotina</taxon>
        <taxon>Sordariomycetes</taxon>
        <taxon>Xylariomycetidae</taxon>
        <taxon>Amphisphaeriales</taxon>
        <taxon>Pseudomassariaceae</taxon>
        <taxon>Pseudomassariella</taxon>
    </lineage>
</organism>
<name>A0A1Y2DJR0_9PEZI</name>
<dbReference type="GeneID" id="63777164"/>
<dbReference type="Proteomes" id="UP000193689">
    <property type="component" value="Unassembled WGS sequence"/>
</dbReference>
<evidence type="ECO:0000313" key="2">
    <source>
        <dbReference type="EMBL" id="ORY59487.1"/>
    </source>
</evidence>
<evidence type="ECO:0000313" key="3">
    <source>
        <dbReference type="Proteomes" id="UP000193689"/>
    </source>
</evidence>
<dbReference type="InParanoid" id="A0A1Y2DJR0"/>
<feature type="compositionally biased region" description="Polar residues" evidence="1">
    <location>
        <begin position="17"/>
        <end position="33"/>
    </location>
</feature>
<dbReference type="EMBL" id="MCFJ01000013">
    <property type="protein sequence ID" value="ORY59487.1"/>
    <property type="molecule type" value="Genomic_DNA"/>
</dbReference>
<accession>A0A1Y2DJR0</accession>
<reference evidence="2 3" key="1">
    <citation type="submission" date="2016-07" db="EMBL/GenBank/DDBJ databases">
        <title>Pervasive Adenine N6-methylation of Active Genes in Fungi.</title>
        <authorList>
            <consortium name="DOE Joint Genome Institute"/>
            <person name="Mondo S.J."/>
            <person name="Dannebaum R.O."/>
            <person name="Kuo R.C."/>
            <person name="Labutti K."/>
            <person name="Haridas S."/>
            <person name="Kuo A."/>
            <person name="Salamov A."/>
            <person name="Ahrendt S.R."/>
            <person name="Lipzen A."/>
            <person name="Sullivan W."/>
            <person name="Andreopoulos W.B."/>
            <person name="Clum A."/>
            <person name="Lindquist E."/>
            <person name="Daum C."/>
            <person name="Ramamoorthy G.K."/>
            <person name="Gryganskyi A."/>
            <person name="Culley D."/>
            <person name="Magnuson J.K."/>
            <person name="James T.Y."/>
            <person name="O'Malley M.A."/>
            <person name="Stajich J.E."/>
            <person name="Spatafora J.W."/>
            <person name="Visel A."/>
            <person name="Grigoriev I.V."/>
        </authorList>
    </citation>
    <scope>NUCLEOTIDE SEQUENCE [LARGE SCALE GENOMIC DNA]</scope>
    <source>
        <strain evidence="2 3">CBS 129021</strain>
    </source>
</reference>
<comment type="caution">
    <text evidence="2">The sequence shown here is derived from an EMBL/GenBank/DDBJ whole genome shotgun (WGS) entry which is preliminary data.</text>
</comment>
<proteinExistence type="predicted"/>
<dbReference type="RefSeq" id="XP_040712061.1">
    <property type="nucleotide sequence ID" value="XM_040860952.1"/>
</dbReference>
<protein>
    <submittedName>
        <fullName evidence="2">Uncharacterized protein</fullName>
    </submittedName>
</protein>
<evidence type="ECO:0000256" key="1">
    <source>
        <dbReference type="SAM" id="MobiDB-lite"/>
    </source>
</evidence>
<feature type="region of interest" description="Disordered" evidence="1">
    <location>
        <begin position="1"/>
        <end position="33"/>
    </location>
</feature>
<keyword evidence="3" id="KW-1185">Reference proteome</keyword>
<sequence length="81" mass="8980">MSHSTHYPVQPSYAQAPPTSYQPNYTQQDGYTPNVHMNAQQQMGYVAREKSSEKKHKKGKWGGCCDLECLACLCCCCCDGG</sequence>